<name>A0A4Y7TWP3_COPMI</name>
<keyword evidence="1" id="KW-1133">Transmembrane helix</keyword>
<gene>
    <name evidence="2" type="ORF">FA13DRAFT_1784912</name>
</gene>
<keyword evidence="3" id="KW-1185">Reference proteome</keyword>
<dbReference type="AlphaFoldDB" id="A0A4Y7TWP3"/>
<dbReference type="EMBL" id="QPFP01000002">
    <property type="protein sequence ID" value="TEB38593.1"/>
    <property type="molecule type" value="Genomic_DNA"/>
</dbReference>
<evidence type="ECO:0000256" key="1">
    <source>
        <dbReference type="SAM" id="Phobius"/>
    </source>
</evidence>
<evidence type="ECO:0000313" key="3">
    <source>
        <dbReference type="Proteomes" id="UP000298030"/>
    </source>
</evidence>
<protein>
    <submittedName>
        <fullName evidence="2">Uncharacterized protein</fullName>
    </submittedName>
</protein>
<evidence type="ECO:0000313" key="2">
    <source>
        <dbReference type="EMBL" id="TEB38593.1"/>
    </source>
</evidence>
<keyword evidence="1" id="KW-0472">Membrane</keyword>
<comment type="caution">
    <text evidence="2">The sequence shown here is derived from an EMBL/GenBank/DDBJ whole genome shotgun (WGS) entry which is preliminary data.</text>
</comment>
<dbReference type="OrthoDB" id="3237761at2759"/>
<accession>A0A4Y7TWP3</accession>
<sequence>MSPSAFPIGTRVFFWTSQGEVLYVTVLSLNITLPFMLILDLRTDDGRDLKLS</sequence>
<feature type="transmembrane region" description="Helical" evidence="1">
    <location>
        <begin position="21"/>
        <end position="41"/>
    </location>
</feature>
<reference evidence="2 3" key="1">
    <citation type="journal article" date="2019" name="Nat. Ecol. Evol.">
        <title>Megaphylogeny resolves global patterns of mushroom evolution.</title>
        <authorList>
            <person name="Varga T."/>
            <person name="Krizsan K."/>
            <person name="Foldi C."/>
            <person name="Dima B."/>
            <person name="Sanchez-Garcia M."/>
            <person name="Sanchez-Ramirez S."/>
            <person name="Szollosi G.J."/>
            <person name="Szarkandi J.G."/>
            <person name="Papp V."/>
            <person name="Albert L."/>
            <person name="Andreopoulos W."/>
            <person name="Angelini C."/>
            <person name="Antonin V."/>
            <person name="Barry K.W."/>
            <person name="Bougher N.L."/>
            <person name="Buchanan P."/>
            <person name="Buyck B."/>
            <person name="Bense V."/>
            <person name="Catcheside P."/>
            <person name="Chovatia M."/>
            <person name="Cooper J."/>
            <person name="Damon W."/>
            <person name="Desjardin D."/>
            <person name="Finy P."/>
            <person name="Geml J."/>
            <person name="Haridas S."/>
            <person name="Hughes K."/>
            <person name="Justo A."/>
            <person name="Karasinski D."/>
            <person name="Kautmanova I."/>
            <person name="Kiss B."/>
            <person name="Kocsube S."/>
            <person name="Kotiranta H."/>
            <person name="LaButti K.M."/>
            <person name="Lechner B.E."/>
            <person name="Liimatainen K."/>
            <person name="Lipzen A."/>
            <person name="Lukacs Z."/>
            <person name="Mihaltcheva S."/>
            <person name="Morgado L.N."/>
            <person name="Niskanen T."/>
            <person name="Noordeloos M.E."/>
            <person name="Ohm R.A."/>
            <person name="Ortiz-Santana B."/>
            <person name="Ovrebo C."/>
            <person name="Racz N."/>
            <person name="Riley R."/>
            <person name="Savchenko A."/>
            <person name="Shiryaev A."/>
            <person name="Soop K."/>
            <person name="Spirin V."/>
            <person name="Szebenyi C."/>
            <person name="Tomsovsky M."/>
            <person name="Tulloss R.E."/>
            <person name="Uehling J."/>
            <person name="Grigoriev I.V."/>
            <person name="Vagvolgyi C."/>
            <person name="Papp T."/>
            <person name="Martin F.M."/>
            <person name="Miettinen O."/>
            <person name="Hibbett D.S."/>
            <person name="Nagy L.G."/>
        </authorList>
    </citation>
    <scope>NUCLEOTIDE SEQUENCE [LARGE SCALE GENOMIC DNA]</scope>
    <source>
        <strain evidence="2 3">FP101781</strain>
    </source>
</reference>
<dbReference type="Proteomes" id="UP000298030">
    <property type="component" value="Unassembled WGS sequence"/>
</dbReference>
<organism evidence="2 3">
    <name type="scientific">Coprinellus micaceus</name>
    <name type="common">Glistening ink-cap mushroom</name>
    <name type="synonym">Coprinus micaceus</name>
    <dbReference type="NCBI Taxonomy" id="71717"/>
    <lineage>
        <taxon>Eukaryota</taxon>
        <taxon>Fungi</taxon>
        <taxon>Dikarya</taxon>
        <taxon>Basidiomycota</taxon>
        <taxon>Agaricomycotina</taxon>
        <taxon>Agaricomycetes</taxon>
        <taxon>Agaricomycetidae</taxon>
        <taxon>Agaricales</taxon>
        <taxon>Agaricineae</taxon>
        <taxon>Psathyrellaceae</taxon>
        <taxon>Coprinellus</taxon>
    </lineage>
</organism>
<keyword evidence="1" id="KW-0812">Transmembrane</keyword>
<proteinExistence type="predicted"/>